<dbReference type="PROSITE" id="PS51462">
    <property type="entry name" value="NUDIX"/>
    <property type="match status" value="1"/>
</dbReference>
<dbReference type="AlphaFoldDB" id="A0A077MF41"/>
<dbReference type="STRING" id="1193518.BN13_460003"/>
<evidence type="ECO:0000259" key="10">
    <source>
        <dbReference type="PROSITE" id="PS51462"/>
    </source>
</evidence>
<dbReference type="GO" id="GO:0019677">
    <property type="term" value="P:NAD+ catabolic process"/>
    <property type="evidence" value="ECO:0007669"/>
    <property type="project" value="TreeGrafter"/>
</dbReference>
<accession>A0A077MF41</accession>
<comment type="similarity">
    <text evidence="3">Belongs to the Nudix hydrolase family. NudC subfamily.</text>
</comment>
<dbReference type="InterPro" id="IPR049734">
    <property type="entry name" value="NudC-like_C"/>
</dbReference>
<dbReference type="GO" id="GO:0005829">
    <property type="term" value="C:cytosol"/>
    <property type="evidence" value="ECO:0007669"/>
    <property type="project" value="TreeGrafter"/>
</dbReference>
<evidence type="ECO:0000256" key="3">
    <source>
        <dbReference type="ARBA" id="ARBA00009595"/>
    </source>
</evidence>
<reference evidence="11 12" key="1">
    <citation type="journal article" date="2013" name="ISME J.">
        <title>A metabolic model for members of the genus Tetrasphaera involved in enhanced biological phosphorus removal.</title>
        <authorList>
            <person name="Kristiansen R."/>
            <person name="Nguyen H.T.T."/>
            <person name="Saunders A.M."/>
            <person name="Nielsen J.L."/>
            <person name="Wimmer R."/>
            <person name="Le V.Q."/>
            <person name="McIlroy S.J."/>
            <person name="Petrovski S."/>
            <person name="Seviour R.J."/>
            <person name="Calteau A."/>
            <person name="Nielsen K.L."/>
            <person name="Nielsen P.H."/>
        </authorList>
    </citation>
    <scope>NUCLEOTIDE SEQUENCE [LARGE SCALE GENOMIC DNA]</scope>
    <source>
        <strain evidence="11 12">Ben 74</strain>
    </source>
</reference>
<dbReference type="InterPro" id="IPR015376">
    <property type="entry name" value="Znr_NADH_PPase"/>
</dbReference>
<feature type="domain" description="Nudix hydrolase" evidence="10">
    <location>
        <begin position="165"/>
        <end position="289"/>
    </location>
</feature>
<keyword evidence="6" id="KW-0378">Hydrolase</keyword>
<name>A0A077MF41_9MICO</name>
<dbReference type="GO" id="GO:0006742">
    <property type="term" value="P:NADP+ catabolic process"/>
    <property type="evidence" value="ECO:0007669"/>
    <property type="project" value="TreeGrafter"/>
</dbReference>
<dbReference type="NCBIfam" id="NF001299">
    <property type="entry name" value="PRK00241.1"/>
    <property type="match status" value="1"/>
</dbReference>
<evidence type="ECO:0000256" key="6">
    <source>
        <dbReference type="ARBA" id="ARBA00022801"/>
    </source>
</evidence>
<keyword evidence="7" id="KW-0460">Magnesium</keyword>
<evidence type="ECO:0000256" key="5">
    <source>
        <dbReference type="ARBA" id="ARBA00022723"/>
    </source>
</evidence>
<evidence type="ECO:0000256" key="7">
    <source>
        <dbReference type="ARBA" id="ARBA00022842"/>
    </source>
</evidence>
<dbReference type="InterPro" id="IPR050241">
    <property type="entry name" value="NAD-cap_RNA_hydrolase_NudC"/>
</dbReference>
<evidence type="ECO:0000313" key="12">
    <source>
        <dbReference type="Proteomes" id="UP000035720"/>
    </source>
</evidence>
<dbReference type="GO" id="GO:0046872">
    <property type="term" value="F:metal ion binding"/>
    <property type="evidence" value="ECO:0007669"/>
    <property type="project" value="UniProtKB-KW"/>
</dbReference>
<dbReference type="PROSITE" id="PS00893">
    <property type="entry name" value="NUDIX_BOX"/>
    <property type="match status" value="1"/>
</dbReference>
<comment type="cofactor">
    <cofactor evidence="2">
        <name>Zn(2+)</name>
        <dbReference type="ChEBI" id="CHEBI:29105"/>
    </cofactor>
</comment>
<dbReference type="InterPro" id="IPR015797">
    <property type="entry name" value="NUDIX_hydrolase-like_dom_sf"/>
</dbReference>
<keyword evidence="5" id="KW-0479">Metal-binding</keyword>
<dbReference type="Proteomes" id="UP000035720">
    <property type="component" value="Unassembled WGS sequence"/>
</dbReference>
<dbReference type="SUPFAM" id="SSF55811">
    <property type="entry name" value="Nudix"/>
    <property type="match status" value="1"/>
</dbReference>
<dbReference type="CDD" id="cd03429">
    <property type="entry name" value="NUDIX_NADH_pyrophosphatase_Nudt13"/>
    <property type="match status" value="1"/>
</dbReference>
<dbReference type="Gene3D" id="3.90.79.20">
    <property type="match status" value="1"/>
</dbReference>
<protein>
    <recommendedName>
        <fullName evidence="4">NAD(+) diphosphatase</fullName>
        <ecNumber evidence="4">3.6.1.22</ecNumber>
    </recommendedName>
</protein>
<evidence type="ECO:0000256" key="2">
    <source>
        <dbReference type="ARBA" id="ARBA00001947"/>
    </source>
</evidence>
<dbReference type="EMBL" id="CAJC01000157">
    <property type="protein sequence ID" value="CCI53737.1"/>
    <property type="molecule type" value="Genomic_DNA"/>
</dbReference>
<comment type="catalytic activity">
    <reaction evidence="9">
        <text>a 5'-end NAD(+)-phospho-ribonucleoside in mRNA + H2O = a 5'-end phospho-adenosine-phospho-ribonucleoside in mRNA + beta-nicotinamide D-ribonucleotide + 2 H(+)</text>
        <dbReference type="Rhea" id="RHEA:60876"/>
        <dbReference type="Rhea" id="RHEA-COMP:15698"/>
        <dbReference type="Rhea" id="RHEA-COMP:15719"/>
        <dbReference type="ChEBI" id="CHEBI:14649"/>
        <dbReference type="ChEBI" id="CHEBI:15377"/>
        <dbReference type="ChEBI" id="CHEBI:15378"/>
        <dbReference type="ChEBI" id="CHEBI:144029"/>
        <dbReference type="ChEBI" id="CHEBI:144051"/>
    </reaction>
    <physiologicalReaction direction="left-to-right" evidence="9">
        <dbReference type="Rhea" id="RHEA:60877"/>
    </physiologicalReaction>
</comment>
<dbReference type="RefSeq" id="WP_048546086.1">
    <property type="nucleotide sequence ID" value="NZ_HF571038.1"/>
</dbReference>
<comment type="caution">
    <text evidence="11">The sequence shown here is derived from an EMBL/GenBank/DDBJ whole genome shotgun (WGS) entry which is preliminary data.</text>
</comment>
<dbReference type="Pfam" id="PF09297">
    <property type="entry name" value="Zn_ribbon_NUD"/>
    <property type="match status" value="1"/>
</dbReference>
<dbReference type="InterPro" id="IPR000086">
    <property type="entry name" value="NUDIX_hydrolase_dom"/>
</dbReference>
<proteinExistence type="inferred from homology"/>
<evidence type="ECO:0000256" key="4">
    <source>
        <dbReference type="ARBA" id="ARBA00012381"/>
    </source>
</evidence>
<organism evidence="11 12">
    <name type="scientific">Nostocoides jenkinsii Ben 74</name>
    <dbReference type="NCBI Taxonomy" id="1193518"/>
    <lineage>
        <taxon>Bacteria</taxon>
        <taxon>Bacillati</taxon>
        <taxon>Actinomycetota</taxon>
        <taxon>Actinomycetes</taxon>
        <taxon>Micrococcales</taxon>
        <taxon>Intrasporangiaceae</taxon>
        <taxon>Nostocoides</taxon>
    </lineage>
</organism>
<comment type="cofactor">
    <cofactor evidence="1">
        <name>Mg(2+)</name>
        <dbReference type="ChEBI" id="CHEBI:18420"/>
    </cofactor>
</comment>
<sequence>MPLNPVPLGDIPLTRAGLDRQAERRREPGLLERLLASESTLVLPIAGGMAPAHPFDAPTGGGPALRWREPREGDARHTSVFLGMARGRPHVALLLPPQAAGEGWLTLRGHGADLDPVDGEALATAVALGNWHATHTHCPRCGTPTVAANAGWTRTCPADASEHFPRTDPAVIMAVLDPNDRLLLARHPSWPAGRLSVLAGFVEPGESLAMAVAREVFEEVGVRCREVRYLGDQPWPFPASLMLGFEARTDDPELRIDNDEIAEAHWVTRAQYREKLASGEWAGGGTTLSISRRLILRWLDGA</sequence>
<evidence type="ECO:0000256" key="9">
    <source>
        <dbReference type="ARBA" id="ARBA00023679"/>
    </source>
</evidence>
<dbReference type="PANTHER" id="PTHR42904:SF6">
    <property type="entry name" value="NAD-CAPPED RNA HYDROLASE NUDT12"/>
    <property type="match status" value="1"/>
</dbReference>
<gene>
    <name evidence="11" type="ORF">BN13_460003</name>
</gene>
<dbReference type="InterPro" id="IPR020084">
    <property type="entry name" value="NUDIX_hydrolase_CS"/>
</dbReference>
<keyword evidence="12" id="KW-1185">Reference proteome</keyword>
<evidence type="ECO:0000256" key="8">
    <source>
        <dbReference type="ARBA" id="ARBA00023027"/>
    </source>
</evidence>
<dbReference type="PANTHER" id="PTHR42904">
    <property type="entry name" value="NUDIX HYDROLASE, NUDC SUBFAMILY"/>
    <property type="match status" value="1"/>
</dbReference>
<dbReference type="GO" id="GO:0035529">
    <property type="term" value="F:NADH pyrophosphatase activity"/>
    <property type="evidence" value="ECO:0007669"/>
    <property type="project" value="TreeGrafter"/>
</dbReference>
<evidence type="ECO:0000313" key="11">
    <source>
        <dbReference type="EMBL" id="CCI53737.1"/>
    </source>
</evidence>
<keyword evidence="8" id="KW-0520">NAD</keyword>
<evidence type="ECO:0000256" key="1">
    <source>
        <dbReference type="ARBA" id="ARBA00001946"/>
    </source>
</evidence>
<dbReference type="Gene3D" id="3.90.79.10">
    <property type="entry name" value="Nucleoside Triphosphate Pyrophosphohydrolase"/>
    <property type="match status" value="1"/>
</dbReference>
<dbReference type="EC" id="3.6.1.22" evidence="4"/>
<dbReference type="Pfam" id="PF00293">
    <property type="entry name" value="NUDIX"/>
    <property type="match status" value="1"/>
</dbReference>